<dbReference type="SUPFAM" id="SSF48371">
    <property type="entry name" value="ARM repeat"/>
    <property type="match status" value="1"/>
</dbReference>
<dbReference type="InterPro" id="IPR016024">
    <property type="entry name" value="ARM-type_fold"/>
</dbReference>
<name>A0A5J4UM76_9EUKA</name>
<evidence type="ECO:0000313" key="3">
    <source>
        <dbReference type="Proteomes" id="UP000324800"/>
    </source>
</evidence>
<reference evidence="2 3" key="1">
    <citation type="submission" date="2019-03" db="EMBL/GenBank/DDBJ databases">
        <title>Single cell metagenomics reveals metabolic interactions within the superorganism composed of flagellate Streblomastix strix and complex community of Bacteroidetes bacteria on its surface.</title>
        <authorList>
            <person name="Treitli S.C."/>
            <person name="Kolisko M."/>
            <person name="Husnik F."/>
            <person name="Keeling P."/>
            <person name="Hampl V."/>
        </authorList>
    </citation>
    <scope>NUCLEOTIDE SEQUENCE [LARGE SCALE GENOMIC DNA]</scope>
    <source>
        <strain evidence="2">ST1C</strain>
    </source>
</reference>
<evidence type="ECO:0000256" key="1">
    <source>
        <dbReference type="SAM" id="Coils"/>
    </source>
</evidence>
<feature type="coiled-coil region" evidence="1">
    <location>
        <begin position="294"/>
        <end position="321"/>
    </location>
</feature>
<accession>A0A5J4UM76</accession>
<proteinExistence type="predicted"/>
<protein>
    <submittedName>
        <fullName evidence="2">Uncharacterized protein</fullName>
    </submittedName>
</protein>
<evidence type="ECO:0000313" key="2">
    <source>
        <dbReference type="EMBL" id="KAA6371162.1"/>
    </source>
</evidence>
<gene>
    <name evidence="2" type="ORF">EZS28_033311</name>
</gene>
<organism evidence="2 3">
    <name type="scientific">Streblomastix strix</name>
    <dbReference type="NCBI Taxonomy" id="222440"/>
    <lineage>
        <taxon>Eukaryota</taxon>
        <taxon>Metamonada</taxon>
        <taxon>Preaxostyla</taxon>
        <taxon>Oxymonadida</taxon>
        <taxon>Streblomastigidae</taxon>
        <taxon>Streblomastix</taxon>
    </lineage>
</organism>
<comment type="caution">
    <text evidence="2">The sequence shown here is derived from an EMBL/GenBank/DDBJ whole genome shotgun (WGS) entry which is preliminary data.</text>
</comment>
<dbReference type="AlphaFoldDB" id="A0A5J4UM76"/>
<dbReference type="EMBL" id="SNRW01014720">
    <property type="protein sequence ID" value="KAA6371162.1"/>
    <property type="molecule type" value="Genomic_DNA"/>
</dbReference>
<sequence length="365" mass="42363">MHHLEHCIGIHVSSDVSRCDELKQLPNLVSLLISDDSTIRIDTLEKIIDEIGKAKMELCRAEQFSGLLNGLVPILQNLLCKEAEQAINIIELLSNLHFNMVQAEKGKLNVTFKETNISKILKEAFLNQATPSQIKETLVFSITIWNSIDNSTDQCFKPILDYLLDILKTEEERLQLHPYNPDEELKRNKYGYTTLESVLVPFGTFSVGSIDLQKAIINIKGIEIGERYLNHPSERIRISASCMRLKQFRNEEREEKIQKKFENEESQVLVECEECGDIIPFGRFLLHMKNHNAFQNMHYEIDEIEQENEKENEDYDSVKAAQMRVLEDFEGEGLMETAQQHFFQDKYYLQNNVRYLFNLSLGLQI</sequence>
<keyword evidence="1" id="KW-0175">Coiled coil</keyword>
<dbReference type="Proteomes" id="UP000324800">
    <property type="component" value="Unassembled WGS sequence"/>
</dbReference>